<dbReference type="InterPro" id="IPR036941">
    <property type="entry name" value="Rcpt_L-dom_sf"/>
</dbReference>
<keyword evidence="15" id="KW-0732">Signal</keyword>
<dbReference type="Pfam" id="PF01030">
    <property type="entry name" value="Recep_L_domain"/>
    <property type="match status" value="1"/>
</dbReference>
<comment type="catalytic activity">
    <reaction evidence="14">
        <text>L-tyrosyl-[protein] + ATP = O-phospho-L-tyrosyl-[protein] + ADP + H(+)</text>
        <dbReference type="Rhea" id="RHEA:10596"/>
        <dbReference type="Rhea" id="RHEA-COMP:10136"/>
        <dbReference type="Rhea" id="RHEA-COMP:20101"/>
        <dbReference type="ChEBI" id="CHEBI:15378"/>
        <dbReference type="ChEBI" id="CHEBI:30616"/>
        <dbReference type="ChEBI" id="CHEBI:46858"/>
        <dbReference type="ChEBI" id="CHEBI:61978"/>
        <dbReference type="ChEBI" id="CHEBI:456216"/>
        <dbReference type="EC" id="2.7.10.1"/>
    </reaction>
</comment>
<keyword evidence="3" id="KW-0597">Phosphoprotein</keyword>
<feature type="signal peptide" evidence="15">
    <location>
        <begin position="1"/>
        <end position="20"/>
    </location>
</feature>
<feature type="domain" description="Furin-like cysteine-rich" evidence="16">
    <location>
        <begin position="191"/>
        <end position="289"/>
    </location>
</feature>
<evidence type="ECO:0000313" key="19">
    <source>
        <dbReference type="Proteomes" id="UP001374579"/>
    </source>
</evidence>
<keyword evidence="5" id="KW-0812">Transmembrane</keyword>
<keyword evidence="7" id="KW-0418">Kinase</keyword>
<organism evidence="18 19">
    <name type="scientific">Littorina saxatilis</name>
    <dbReference type="NCBI Taxonomy" id="31220"/>
    <lineage>
        <taxon>Eukaryota</taxon>
        <taxon>Metazoa</taxon>
        <taxon>Spiralia</taxon>
        <taxon>Lophotrochozoa</taxon>
        <taxon>Mollusca</taxon>
        <taxon>Gastropoda</taxon>
        <taxon>Caenogastropoda</taxon>
        <taxon>Littorinimorpha</taxon>
        <taxon>Littorinoidea</taxon>
        <taxon>Littorinidae</taxon>
        <taxon>Littorina</taxon>
    </lineage>
</organism>
<evidence type="ECO:0000313" key="18">
    <source>
        <dbReference type="EMBL" id="KAK7111341.1"/>
    </source>
</evidence>
<dbReference type="Gene3D" id="2.10.220.10">
    <property type="entry name" value="Hormone Receptor, Insulin-like Growth Factor Receptor 1, Chain A, domain 2"/>
    <property type="match status" value="1"/>
</dbReference>
<dbReference type="InterPro" id="IPR009030">
    <property type="entry name" value="Growth_fac_rcpt_cys_sf"/>
</dbReference>
<keyword evidence="12" id="KW-0675">Receptor</keyword>
<evidence type="ECO:0000256" key="12">
    <source>
        <dbReference type="ARBA" id="ARBA00023170"/>
    </source>
</evidence>
<evidence type="ECO:0000256" key="15">
    <source>
        <dbReference type="SAM" id="SignalP"/>
    </source>
</evidence>
<keyword evidence="8" id="KW-0067">ATP-binding</keyword>
<gene>
    <name evidence="18" type="ORF">V1264_010995</name>
</gene>
<evidence type="ECO:0000256" key="2">
    <source>
        <dbReference type="ARBA" id="ARBA00011902"/>
    </source>
</evidence>
<comment type="subcellular location">
    <subcellularLocation>
        <location evidence="1">Membrane</location>
        <topology evidence="1">Single-pass type I membrane protein</topology>
    </subcellularLocation>
</comment>
<dbReference type="GO" id="GO:0005524">
    <property type="term" value="F:ATP binding"/>
    <property type="evidence" value="ECO:0007669"/>
    <property type="project" value="UniProtKB-KW"/>
</dbReference>
<evidence type="ECO:0000259" key="16">
    <source>
        <dbReference type="Pfam" id="PF00757"/>
    </source>
</evidence>
<evidence type="ECO:0000256" key="11">
    <source>
        <dbReference type="ARBA" id="ARBA00023137"/>
    </source>
</evidence>
<evidence type="ECO:0000256" key="3">
    <source>
        <dbReference type="ARBA" id="ARBA00022553"/>
    </source>
</evidence>
<comment type="caution">
    <text evidence="18">The sequence shown here is derived from an EMBL/GenBank/DDBJ whole genome shotgun (WGS) entry which is preliminary data.</text>
</comment>
<evidence type="ECO:0000256" key="14">
    <source>
        <dbReference type="ARBA" id="ARBA00051243"/>
    </source>
</evidence>
<dbReference type="Proteomes" id="UP001374579">
    <property type="component" value="Unassembled WGS sequence"/>
</dbReference>
<dbReference type="CDD" id="cd00064">
    <property type="entry name" value="FU"/>
    <property type="match status" value="1"/>
</dbReference>
<evidence type="ECO:0000256" key="13">
    <source>
        <dbReference type="ARBA" id="ARBA00023180"/>
    </source>
</evidence>
<evidence type="ECO:0000256" key="6">
    <source>
        <dbReference type="ARBA" id="ARBA00022741"/>
    </source>
</evidence>
<feature type="domain" description="Receptor L-domain" evidence="17">
    <location>
        <begin position="58"/>
        <end position="176"/>
    </location>
</feature>
<keyword evidence="19" id="KW-1185">Reference proteome</keyword>
<keyword evidence="6" id="KW-0547">Nucleotide-binding</keyword>
<evidence type="ECO:0000259" key="17">
    <source>
        <dbReference type="Pfam" id="PF01030"/>
    </source>
</evidence>
<dbReference type="EMBL" id="JBAMIC010000002">
    <property type="protein sequence ID" value="KAK7111341.1"/>
    <property type="molecule type" value="Genomic_DNA"/>
</dbReference>
<dbReference type="EC" id="2.7.10.1" evidence="2"/>
<dbReference type="AlphaFoldDB" id="A0AAN9BRR7"/>
<evidence type="ECO:0000256" key="8">
    <source>
        <dbReference type="ARBA" id="ARBA00022840"/>
    </source>
</evidence>
<evidence type="ECO:0000256" key="4">
    <source>
        <dbReference type="ARBA" id="ARBA00022679"/>
    </source>
</evidence>
<dbReference type="Gene3D" id="3.80.20.20">
    <property type="entry name" value="Receptor L-domain"/>
    <property type="match status" value="1"/>
</dbReference>
<sequence length="292" mass="32697">MVHFSALFVIVFATVLLVNCDLIPTLFQDEEKECHVSTTTFFDNQHFHYNYLRRQYDGCTHVMGNLVIADLSSYDIEYDLSFLQSIRYVSGHVAIFANVNPAVVPLTRLEIIRGNTSFRDDQAIQGVSDITLLIAVNDHTQVLMPNLKEVSSGNVLIDLNTSPDLCYLDTIDWSHIVREGTVHMSSNNATCPPCSRACELAASWRGHCWGRADDLCQWPTGPSQCAEECNDRCSYKDPSVCCHDQCAVGCTGPSPRQCMLCKDYQLQDGSCVSHCPYEPWTNPRGQNCIPVE</sequence>
<reference evidence="18 19" key="1">
    <citation type="submission" date="2024-02" db="EMBL/GenBank/DDBJ databases">
        <title>Chromosome-scale genome assembly of the rough periwinkle Littorina saxatilis.</title>
        <authorList>
            <person name="De Jode A."/>
            <person name="Faria R."/>
            <person name="Formenti G."/>
            <person name="Sims Y."/>
            <person name="Smith T.P."/>
            <person name="Tracey A."/>
            <person name="Wood J.M.D."/>
            <person name="Zagrodzka Z.B."/>
            <person name="Johannesson K."/>
            <person name="Butlin R.K."/>
            <person name="Leder E.H."/>
        </authorList>
    </citation>
    <scope>NUCLEOTIDE SEQUENCE [LARGE SCALE GENOMIC DNA]</scope>
    <source>
        <strain evidence="18">Snail1</strain>
        <tissue evidence="18">Muscle</tissue>
    </source>
</reference>
<keyword evidence="11" id="KW-0829">Tyrosine-protein kinase</keyword>
<dbReference type="SUPFAM" id="SSF57184">
    <property type="entry name" value="Growth factor receptor domain"/>
    <property type="match status" value="1"/>
</dbReference>
<evidence type="ECO:0000256" key="5">
    <source>
        <dbReference type="ARBA" id="ARBA00022692"/>
    </source>
</evidence>
<keyword evidence="10" id="KW-0472">Membrane</keyword>
<evidence type="ECO:0000256" key="9">
    <source>
        <dbReference type="ARBA" id="ARBA00022989"/>
    </source>
</evidence>
<dbReference type="Pfam" id="PF00757">
    <property type="entry name" value="Furin-like"/>
    <property type="match status" value="1"/>
</dbReference>
<keyword evidence="9" id="KW-1133">Transmembrane helix</keyword>
<dbReference type="InterPro" id="IPR000494">
    <property type="entry name" value="Rcpt_L-dom"/>
</dbReference>
<name>A0AAN9BRR7_9CAEN</name>
<dbReference type="GO" id="GO:0016020">
    <property type="term" value="C:membrane"/>
    <property type="evidence" value="ECO:0007669"/>
    <property type="project" value="UniProtKB-SubCell"/>
</dbReference>
<dbReference type="InterPro" id="IPR006211">
    <property type="entry name" value="Furin-like_Cys-rich_dom"/>
</dbReference>
<evidence type="ECO:0000256" key="10">
    <source>
        <dbReference type="ARBA" id="ARBA00023136"/>
    </source>
</evidence>
<evidence type="ECO:0000256" key="7">
    <source>
        <dbReference type="ARBA" id="ARBA00022777"/>
    </source>
</evidence>
<dbReference type="SUPFAM" id="SSF52058">
    <property type="entry name" value="L domain-like"/>
    <property type="match status" value="1"/>
</dbReference>
<dbReference type="GO" id="GO:0004714">
    <property type="term" value="F:transmembrane receptor protein tyrosine kinase activity"/>
    <property type="evidence" value="ECO:0007669"/>
    <property type="project" value="UniProtKB-EC"/>
</dbReference>
<dbReference type="SMART" id="SM00261">
    <property type="entry name" value="FU"/>
    <property type="match status" value="1"/>
</dbReference>
<proteinExistence type="predicted"/>
<dbReference type="InterPro" id="IPR006212">
    <property type="entry name" value="Furin_repeat"/>
</dbReference>
<evidence type="ECO:0000256" key="1">
    <source>
        <dbReference type="ARBA" id="ARBA00004479"/>
    </source>
</evidence>
<protein>
    <recommendedName>
        <fullName evidence="2">receptor protein-tyrosine kinase</fullName>
        <ecNumber evidence="2">2.7.10.1</ecNumber>
    </recommendedName>
</protein>
<feature type="chain" id="PRO_5042959948" description="receptor protein-tyrosine kinase" evidence="15">
    <location>
        <begin position="21"/>
        <end position="292"/>
    </location>
</feature>
<keyword evidence="4" id="KW-0808">Transferase</keyword>
<keyword evidence="13" id="KW-0325">Glycoprotein</keyword>
<accession>A0AAN9BRR7</accession>